<dbReference type="EMBL" id="VSSQ01096294">
    <property type="protein sequence ID" value="MPN40098.1"/>
    <property type="molecule type" value="Genomic_DNA"/>
</dbReference>
<dbReference type="AlphaFoldDB" id="A0A645HM32"/>
<organism evidence="1">
    <name type="scientific">bioreactor metagenome</name>
    <dbReference type="NCBI Taxonomy" id="1076179"/>
    <lineage>
        <taxon>unclassified sequences</taxon>
        <taxon>metagenomes</taxon>
        <taxon>ecological metagenomes</taxon>
    </lineage>
</organism>
<comment type="caution">
    <text evidence="1">The sequence shown here is derived from an EMBL/GenBank/DDBJ whole genome shotgun (WGS) entry which is preliminary data.</text>
</comment>
<reference evidence="1" key="1">
    <citation type="submission" date="2019-08" db="EMBL/GenBank/DDBJ databases">
        <authorList>
            <person name="Kucharzyk K."/>
            <person name="Murdoch R.W."/>
            <person name="Higgins S."/>
            <person name="Loffler F."/>
        </authorList>
    </citation>
    <scope>NUCLEOTIDE SEQUENCE</scope>
</reference>
<gene>
    <name evidence="1" type="ORF">SDC9_187633</name>
</gene>
<sequence>MFDRAAQPYIEIYDSITDEYLGRAVFRITRETENVILNYVHNEKHPKRIILQDVYFYPASPDFTAPLPFQKHSYKGFFNVMIRDKYFQLWTPVEIRSRFNIMERTRPAKGQYYFPSVEFSDIGIEGMRVLTENAHNLNK</sequence>
<name>A0A645HM32_9ZZZZ</name>
<evidence type="ECO:0000313" key="1">
    <source>
        <dbReference type="EMBL" id="MPN40098.1"/>
    </source>
</evidence>
<protein>
    <submittedName>
        <fullName evidence="1">Uncharacterized protein</fullName>
    </submittedName>
</protein>
<accession>A0A645HM32</accession>
<proteinExistence type="predicted"/>